<dbReference type="RefSeq" id="WP_144238277.1">
    <property type="nucleotide sequence ID" value="NZ_JACJTA010000047.1"/>
</dbReference>
<evidence type="ECO:0000313" key="1">
    <source>
        <dbReference type="EMBL" id="MBD2606776.1"/>
    </source>
</evidence>
<organism evidence="1 2">
    <name type="scientific">Scytonema hofmannii FACHB-248</name>
    <dbReference type="NCBI Taxonomy" id="1842502"/>
    <lineage>
        <taxon>Bacteria</taxon>
        <taxon>Bacillati</taxon>
        <taxon>Cyanobacteriota</taxon>
        <taxon>Cyanophyceae</taxon>
        <taxon>Nostocales</taxon>
        <taxon>Scytonemataceae</taxon>
        <taxon>Scytonema</taxon>
    </lineage>
</organism>
<evidence type="ECO:0000313" key="2">
    <source>
        <dbReference type="Proteomes" id="UP000660380"/>
    </source>
</evidence>
<protein>
    <submittedName>
        <fullName evidence="1">Uncharacterized protein</fullName>
    </submittedName>
</protein>
<comment type="caution">
    <text evidence="1">The sequence shown here is derived from an EMBL/GenBank/DDBJ whole genome shotgun (WGS) entry which is preliminary data.</text>
</comment>
<reference evidence="1 2" key="1">
    <citation type="journal article" date="2020" name="ISME J.">
        <title>Comparative genomics reveals insights into cyanobacterial evolution and habitat adaptation.</title>
        <authorList>
            <person name="Chen M.Y."/>
            <person name="Teng W.K."/>
            <person name="Zhao L."/>
            <person name="Hu C.X."/>
            <person name="Zhou Y.K."/>
            <person name="Han B.P."/>
            <person name="Song L.R."/>
            <person name="Shu W.S."/>
        </authorList>
    </citation>
    <scope>NUCLEOTIDE SEQUENCE [LARGE SCALE GENOMIC DNA]</scope>
    <source>
        <strain evidence="1 2">FACHB-248</strain>
    </source>
</reference>
<dbReference type="Proteomes" id="UP000660380">
    <property type="component" value="Unassembled WGS sequence"/>
</dbReference>
<sequence>MRFIRIAIALPQHHKCDRINSLTTNMRSHFPKITNAIAEGLSGAYRTNPNITNAIALPQHRKCDRTSPTS</sequence>
<name>A0ABR8GTH7_9CYAN</name>
<accession>A0ABR8GTH7</accession>
<gene>
    <name evidence="1" type="ORF">H6G81_20120</name>
</gene>
<keyword evidence="2" id="KW-1185">Reference proteome</keyword>
<dbReference type="EMBL" id="JACJTA010000047">
    <property type="protein sequence ID" value="MBD2606776.1"/>
    <property type="molecule type" value="Genomic_DNA"/>
</dbReference>
<proteinExistence type="predicted"/>